<comment type="caution">
    <text evidence="8">Lacks conserved residue(s) required for the propagation of feature annotation.</text>
</comment>
<feature type="binding site" evidence="8">
    <location>
        <position position="320"/>
    </location>
    <ligand>
        <name>Zn(2+)</name>
        <dbReference type="ChEBI" id="CHEBI:29105"/>
        <note>catalytic</note>
    </ligand>
</feature>
<evidence type="ECO:0000256" key="7">
    <source>
        <dbReference type="ARBA" id="ARBA00023180"/>
    </source>
</evidence>
<feature type="active site" evidence="8">
    <location>
        <position position="321"/>
    </location>
</feature>
<evidence type="ECO:0000259" key="11">
    <source>
        <dbReference type="PROSITE" id="PS50215"/>
    </source>
</evidence>
<proteinExistence type="predicted"/>
<dbReference type="InterPro" id="IPR041645">
    <property type="entry name" value="ADAMTS_CR_2"/>
</dbReference>
<evidence type="ECO:0000256" key="10">
    <source>
        <dbReference type="SAM" id="SignalP"/>
    </source>
</evidence>
<dbReference type="InterPro" id="IPR001590">
    <property type="entry name" value="Peptidase_M12B"/>
</dbReference>
<dbReference type="AlphaFoldDB" id="A0A147BFI7"/>
<evidence type="ECO:0000256" key="9">
    <source>
        <dbReference type="SAM" id="MobiDB-lite"/>
    </source>
</evidence>
<evidence type="ECO:0000256" key="1">
    <source>
        <dbReference type="ARBA" id="ARBA00022670"/>
    </source>
</evidence>
<dbReference type="GO" id="GO:0046872">
    <property type="term" value="F:metal ion binding"/>
    <property type="evidence" value="ECO:0007669"/>
    <property type="project" value="UniProtKB-KW"/>
</dbReference>
<feature type="chain" id="PRO_5007542226" evidence="10">
    <location>
        <begin position="26"/>
        <end position="522"/>
    </location>
</feature>
<dbReference type="Gene3D" id="3.40.390.10">
    <property type="entry name" value="Collagenase (Catalytic Domain)"/>
    <property type="match status" value="1"/>
</dbReference>
<dbReference type="SUPFAM" id="SSF55486">
    <property type="entry name" value="Metalloproteases ('zincins'), catalytic domain"/>
    <property type="match status" value="1"/>
</dbReference>
<keyword evidence="7" id="KW-0325">Glycoprotein</keyword>
<keyword evidence="5 12" id="KW-0482">Metalloprotease</keyword>
<evidence type="ECO:0000256" key="2">
    <source>
        <dbReference type="ARBA" id="ARBA00022723"/>
    </source>
</evidence>
<evidence type="ECO:0000256" key="6">
    <source>
        <dbReference type="ARBA" id="ARBA00023157"/>
    </source>
</evidence>
<feature type="binding site" evidence="8">
    <location>
        <position position="330"/>
    </location>
    <ligand>
        <name>Zn(2+)</name>
        <dbReference type="ChEBI" id="CHEBI:29105"/>
        <note>catalytic</note>
    </ligand>
</feature>
<dbReference type="Pfam" id="PF01421">
    <property type="entry name" value="Reprolysin"/>
    <property type="match status" value="1"/>
</dbReference>
<keyword evidence="4 8" id="KW-0862">Zinc</keyword>
<keyword evidence="2 8" id="KW-0479">Metal-binding</keyword>
<dbReference type="Pfam" id="PF17771">
    <property type="entry name" value="ADAMTS_CR_2"/>
    <property type="match status" value="1"/>
</dbReference>
<dbReference type="InterPro" id="IPR024079">
    <property type="entry name" value="MetalloPept_cat_dom_sf"/>
</dbReference>
<evidence type="ECO:0000256" key="4">
    <source>
        <dbReference type="ARBA" id="ARBA00022833"/>
    </source>
</evidence>
<dbReference type="GO" id="GO:0004222">
    <property type="term" value="F:metalloendopeptidase activity"/>
    <property type="evidence" value="ECO:0007669"/>
    <property type="project" value="InterPro"/>
</dbReference>
<reference evidence="12" key="1">
    <citation type="journal article" date="2018" name="PLoS Negl. Trop. Dis.">
        <title>Sialome diversity of ticks revealed by RNAseq of single tick salivary glands.</title>
        <authorList>
            <person name="Perner J."/>
            <person name="Kropackova S."/>
            <person name="Kopacek P."/>
            <person name="Ribeiro J.M."/>
        </authorList>
    </citation>
    <scope>NUCLEOTIDE SEQUENCE</scope>
    <source>
        <strain evidence="12">Siblings of single egg batch collected in Ceske Budejovice</strain>
        <tissue evidence="12">Salivary glands</tissue>
    </source>
</reference>
<evidence type="ECO:0000313" key="12">
    <source>
        <dbReference type="EMBL" id="JAR89504.1"/>
    </source>
</evidence>
<evidence type="ECO:0000256" key="8">
    <source>
        <dbReference type="PROSITE-ProRule" id="PRU00276"/>
    </source>
</evidence>
<keyword evidence="6" id="KW-1015">Disulfide bond</keyword>
<feature type="binding site" evidence="8">
    <location>
        <position position="324"/>
    </location>
    <ligand>
        <name>Zn(2+)</name>
        <dbReference type="ChEBI" id="CHEBI:29105"/>
        <note>catalytic</note>
    </ligand>
</feature>
<name>A0A147BFI7_IXORI</name>
<dbReference type="Gene3D" id="3.40.1620.60">
    <property type="match status" value="1"/>
</dbReference>
<keyword evidence="1 12" id="KW-0645">Protease</keyword>
<feature type="region of interest" description="Disordered" evidence="9">
    <location>
        <begin position="463"/>
        <end position="500"/>
    </location>
</feature>
<sequence length="522" mass="56415">MVVVENASVLFLAFVCSCYCVGTAAAAVAANGAPRENDASQEKVRVFLEYPLLSVRTKERLYYVHLRPDKSLSNVPDVPRDCSFRGPVLEPAVQSVGGRRARRGRAVVTACPGGDGSIHALLVTGDGQVLSVAPSGSPDGGQPEHALWRSNVSSPRMQVWPGGPGRRRKRAVPEERTIELAVFVDNALQQSVPSKAALQTRLLAVLGQVQLVLAYRSLERPIKLDVVRVQLLDAKSAPSTANRDIDRYLDNFCTWQCSMRQRLARGSGWDHALLLSGLDLVKGRNSRVLGLAWVNGMCRCRYSCTLSEARSMEAALVVAHELGHALGMHHDGPPDNDCDPDKFLMSAKTGAGKTKWSKCSGRYLDDFLEKPTAACLESQTVSGGSVVDFSGELPGQLYDADAQCRLALGTSHKAYTSQKTPFNDVCRELWCLEGTWASAAHPALDGTTCATGKYCREGSCVSLPSEDSSNGNRARDAAGTSTTKGAAPTRPNANLRTTTTRRIDRDTNVWGGFWALIDRLLG</sequence>
<evidence type="ECO:0000256" key="3">
    <source>
        <dbReference type="ARBA" id="ARBA00022801"/>
    </source>
</evidence>
<feature type="signal peptide" evidence="10">
    <location>
        <begin position="1"/>
        <end position="25"/>
    </location>
</feature>
<dbReference type="PROSITE" id="PS50215">
    <property type="entry name" value="ADAM_MEPRO"/>
    <property type="match status" value="1"/>
</dbReference>
<feature type="domain" description="Peptidase M12B" evidence="11">
    <location>
        <begin position="176"/>
        <end position="380"/>
    </location>
</feature>
<dbReference type="PANTHER" id="PTHR11905:SF159">
    <property type="entry name" value="ADAM METALLOPROTEASE"/>
    <property type="match status" value="1"/>
</dbReference>
<keyword evidence="10" id="KW-0732">Signal</keyword>
<dbReference type="GO" id="GO:0006508">
    <property type="term" value="P:proteolysis"/>
    <property type="evidence" value="ECO:0007669"/>
    <property type="project" value="UniProtKB-KW"/>
</dbReference>
<evidence type="ECO:0000256" key="5">
    <source>
        <dbReference type="ARBA" id="ARBA00023049"/>
    </source>
</evidence>
<protein>
    <submittedName>
        <fullName evidence="12">Putative secreted metalloprotease</fullName>
    </submittedName>
</protein>
<keyword evidence="3" id="KW-0378">Hydrolase</keyword>
<dbReference type="EMBL" id="GEGO01005900">
    <property type="protein sequence ID" value="JAR89504.1"/>
    <property type="molecule type" value="Transcribed_RNA"/>
</dbReference>
<organism evidence="12">
    <name type="scientific">Ixodes ricinus</name>
    <name type="common">Common tick</name>
    <name type="synonym">Acarus ricinus</name>
    <dbReference type="NCBI Taxonomy" id="34613"/>
    <lineage>
        <taxon>Eukaryota</taxon>
        <taxon>Metazoa</taxon>
        <taxon>Ecdysozoa</taxon>
        <taxon>Arthropoda</taxon>
        <taxon>Chelicerata</taxon>
        <taxon>Arachnida</taxon>
        <taxon>Acari</taxon>
        <taxon>Parasitiformes</taxon>
        <taxon>Ixodida</taxon>
        <taxon>Ixodoidea</taxon>
        <taxon>Ixodidae</taxon>
        <taxon>Ixodinae</taxon>
        <taxon>Ixodes</taxon>
    </lineage>
</organism>
<dbReference type="PANTHER" id="PTHR11905">
    <property type="entry name" value="ADAM A DISINTEGRIN AND METALLOPROTEASE DOMAIN"/>
    <property type="match status" value="1"/>
</dbReference>
<accession>A0A147BFI7</accession>